<sequence length="396" mass="43517">MTNPVSSDPEFSARSTAIKLYHHGGDNNHHHQSLLPGLPDDIAQLCLSLVPPSILYSVCRSWRRLINSASFPAYLSLYAVVLPESQSQLQPIPDPVDFYSFDPISRLWSSLPPPPSDPPPRFLFRHPAFIRRNLPIQSISAAGKLVVLAATDDQFLPALPHPLLFDPLSGRWNRGPRLAAPRRWCAAGEAGGEVYVASGIGAGYSCDVARSIERWNLKLDPDTEPAAAKRRRRTPPAWRRLANLKDGKFSRDAIEAVGWRGRLCMVNVKGTAAKDGLVYDVARDCWRGMPEGMLAGWRGPAAAMNEETIYAVDEGRGLLRRYDGDRDSWEDVAGCGLFQGAEQVAAGGGRVCVLCAEGTRIVVVDVASPPPVRMWVEEVPSRLQVVGIHILPRLVR</sequence>
<reference evidence="2" key="1">
    <citation type="journal article" date="2019" name="Curr. Biol.">
        <title>Genome Sequence of Striga asiatica Provides Insight into the Evolution of Plant Parasitism.</title>
        <authorList>
            <person name="Yoshida S."/>
            <person name="Kim S."/>
            <person name="Wafula E.K."/>
            <person name="Tanskanen J."/>
            <person name="Kim Y.M."/>
            <person name="Honaas L."/>
            <person name="Yang Z."/>
            <person name="Spallek T."/>
            <person name="Conn C.E."/>
            <person name="Ichihashi Y."/>
            <person name="Cheong K."/>
            <person name="Cui S."/>
            <person name="Der J.P."/>
            <person name="Gundlach H."/>
            <person name="Jiao Y."/>
            <person name="Hori C."/>
            <person name="Ishida J.K."/>
            <person name="Kasahara H."/>
            <person name="Kiba T."/>
            <person name="Kim M.S."/>
            <person name="Koo N."/>
            <person name="Laohavisit A."/>
            <person name="Lee Y.H."/>
            <person name="Lumba S."/>
            <person name="McCourt P."/>
            <person name="Mortimer J.C."/>
            <person name="Mutuku J.M."/>
            <person name="Nomura T."/>
            <person name="Sasaki-Sekimoto Y."/>
            <person name="Seto Y."/>
            <person name="Wang Y."/>
            <person name="Wakatake T."/>
            <person name="Sakakibara H."/>
            <person name="Demura T."/>
            <person name="Yamaguchi S."/>
            <person name="Yoneyama K."/>
            <person name="Manabe R.I."/>
            <person name="Nelson D.C."/>
            <person name="Schulman A.H."/>
            <person name="Timko M.P."/>
            <person name="dePamphilis C.W."/>
            <person name="Choi D."/>
            <person name="Shirasu K."/>
        </authorList>
    </citation>
    <scope>NUCLEOTIDE SEQUENCE [LARGE SCALE GENOMIC DNA]</scope>
    <source>
        <strain evidence="2">cv. UVA1</strain>
    </source>
</reference>
<name>A0A5A7P6Q0_STRAF</name>
<comment type="caution">
    <text evidence="1">The sequence shown here is derived from an EMBL/GenBank/DDBJ whole genome shotgun (WGS) entry which is preliminary data.</text>
</comment>
<evidence type="ECO:0000313" key="2">
    <source>
        <dbReference type="Proteomes" id="UP000325081"/>
    </source>
</evidence>
<dbReference type="AlphaFoldDB" id="A0A5A7P6Q0"/>
<proteinExistence type="predicted"/>
<protein>
    <submittedName>
        <fullName evidence="1">F-box/kelch-repeat protein SKIP25</fullName>
    </submittedName>
</protein>
<accession>A0A5A7P6Q0</accession>
<dbReference type="Gene3D" id="2.120.10.80">
    <property type="entry name" value="Kelch-type beta propeller"/>
    <property type="match status" value="1"/>
</dbReference>
<dbReference type="Proteomes" id="UP000325081">
    <property type="component" value="Unassembled WGS sequence"/>
</dbReference>
<dbReference type="OrthoDB" id="1899182at2759"/>
<evidence type="ECO:0000313" key="1">
    <source>
        <dbReference type="EMBL" id="GER28176.1"/>
    </source>
</evidence>
<dbReference type="EMBL" id="BKCP01002336">
    <property type="protein sequence ID" value="GER28176.1"/>
    <property type="molecule type" value="Genomic_DNA"/>
</dbReference>
<gene>
    <name evidence="1" type="ORF">STAS_03948</name>
</gene>
<dbReference type="SUPFAM" id="SSF117281">
    <property type="entry name" value="Kelch motif"/>
    <property type="match status" value="1"/>
</dbReference>
<dbReference type="InterPro" id="IPR015915">
    <property type="entry name" value="Kelch-typ_b-propeller"/>
</dbReference>
<organism evidence="1 2">
    <name type="scientific">Striga asiatica</name>
    <name type="common">Asiatic witchweed</name>
    <name type="synonym">Buchnera asiatica</name>
    <dbReference type="NCBI Taxonomy" id="4170"/>
    <lineage>
        <taxon>Eukaryota</taxon>
        <taxon>Viridiplantae</taxon>
        <taxon>Streptophyta</taxon>
        <taxon>Embryophyta</taxon>
        <taxon>Tracheophyta</taxon>
        <taxon>Spermatophyta</taxon>
        <taxon>Magnoliopsida</taxon>
        <taxon>eudicotyledons</taxon>
        <taxon>Gunneridae</taxon>
        <taxon>Pentapetalae</taxon>
        <taxon>asterids</taxon>
        <taxon>lamiids</taxon>
        <taxon>Lamiales</taxon>
        <taxon>Orobanchaceae</taxon>
        <taxon>Buchnereae</taxon>
        <taxon>Striga</taxon>
    </lineage>
</organism>
<dbReference type="PANTHER" id="PTHR47590:SF1">
    <property type="entry name" value="F-BOX_KELCH-REPEAT PROTEIN SKIP25"/>
    <property type="match status" value="1"/>
</dbReference>
<keyword evidence="2" id="KW-1185">Reference proteome</keyword>
<dbReference type="PANTHER" id="PTHR47590">
    <property type="entry name" value="F-BOX/KELCH-REPEAT PROTEIN SKIP25"/>
    <property type="match status" value="1"/>
</dbReference>